<protein>
    <submittedName>
        <fullName evidence="1">DUF1643 domain-containing protein</fullName>
    </submittedName>
</protein>
<sequence>MEFIPFKVLKNVFKVTAKFYHADVDGERFLMRREARISRISSTQNKIDAVVVMINPGSCQPAEVLEHTLPGKMAMLPATADPTQHQLMRLMEAMGWSELAIVNLSDICEGNITQFKAIEKKFISAGIPHSIFQDGNEGERNKLLANADHLIFAWGSSPNAKRLAKEYGLFENGCPLPPYQEATGLIHPVKLYPLHPKPALILNQLEWLNDMTSLLGDRVTV</sequence>
<reference evidence="1 2" key="1">
    <citation type="submission" date="2023-07" db="EMBL/GenBank/DDBJ databases">
        <title>Novel species in genus Planococcus.</title>
        <authorList>
            <person name="Ning S."/>
        </authorList>
    </citation>
    <scope>NUCLEOTIDE SEQUENCE [LARGE SCALE GENOMIC DNA]</scope>
    <source>
        <strain evidence="1 2">N017</strain>
    </source>
</reference>
<gene>
    <name evidence="1" type="ORF">QWY13_16495</name>
</gene>
<name>A0ABT8NGR0_9BACL</name>
<organism evidence="1 2">
    <name type="scientific">Planococcus shenhongbingii</name>
    <dbReference type="NCBI Taxonomy" id="3058398"/>
    <lineage>
        <taxon>Bacteria</taxon>
        <taxon>Bacillati</taxon>
        <taxon>Bacillota</taxon>
        <taxon>Bacilli</taxon>
        <taxon>Bacillales</taxon>
        <taxon>Caryophanaceae</taxon>
        <taxon>Planococcus</taxon>
    </lineage>
</organism>
<keyword evidence="2" id="KW-1185">Reference proteome</keyword>
<dbReference type="EMBL" id="JAUJWU010000005">
    <property type="protein sequence ID" value="MDN7247080.1"/>
    <property type="molecule type" value="Genomic_DNA"/>
</dbReference>
<evidence type="ECO:0000313" key="2">
    <source>
        <dbReference type="Proteomes" id="UP001172142"/>
    </source>
</evidence>
<dbReference type="RefSeq" id="WP_301857389.1">
    <property type="nucleotide sequence ID" value="NZ_JAUJWU010000005.1"/>
</dbReference>
<dbReference type="Proteomes" id="UP001172142">
    <property type="component" value="Unassembled WGS sequence"/>
</dbReference>
<evidence type="ECO:0000313" key="1">
    <source>
        <dbReference type="EMBL" id="MDN7247080.1"/>
    </source>
</evidence>
<comment type="caution">
    <text evidence="1">The sequence shown here is derived from an EMBL/GenBank/DDBJ whole genome shotgun (WGS) entry which is preliminary data.</text>
</comment>
<accession>A0ABT8NGR0</accession>
<proteinExistence type="predicted"/>
<dbReference type="InterPro" id="IPR012441">
    <property type="entry name" value="DUF1643"/>
</dbReference>
<dbReference type="Pfam" id="PF07799">
    <property type="entry name" value="DUF1643"/>
    <property type="match status" value="1"/>
</dbReference>